<feature type="transmembrane region" description="Helical" evidence="2">
    <location>
        <begin position="109"/>
        <end position="130"/>
    </location>
</feature>
<name>A0ABY4EGH6_9BACI</name>
<evidence type="ECO:0000259" key="3">
    <source>
        <dbReference type="SMART" id="SM00530"/>
    </source>
</evidence>
<evidence type="ECO:0000256" key="2">
    <source>
        <dbReference type="SAM" id="Phobius"/>
    </source>
</evidence>
<evidence type="ECO:0000313" key="4">
    <source>
        <dbReference type="EMBL" id="UOQ42993.1"/>
    </source>
</evidence>
<dbReference type="Proteomes" id="UP000831787">
    <property type="component" value="Chromosome"/>
</dbReference>
<evidence type="ECO:0000313" key="5">
    <source>
        <dbReference type="Proteomes" id="UP000831787"/>
    </source>
</evidence>
<dbReference type="RefSeq" id="WP_244708353.1">
    <property type="nucleotide sequence ID" value="NZ_CP095073.1"/>
</dbReference>
<dbReference type="CDD" id="cd00093">
    <property type="entry name" value="HTH_XRE"/>
    <property type="match status" value="1"/>
</dbReference>
<dbReference type="InterPro" id="IPR010982">
    <property type="entry name" value="Lambda_DNA-bd_dom_sf"/>
</dbReference>
<keyword evidence="2" id="KW-0812">Transmembrane</keyword>
<accession>A0ABY4EGH6</accession>
<dbReference type="Gene3D" id="1.10.260.40">
    <property type="entry name" value="lambda repressor-like DNA-binding domains"/>
    <property type="match status" value="1"/>
</dbReference>
<organism evidence="4 5">
    <name type="scientific">Halobacillus salinarum</name>
    <dbReference type="NCBI Taxonomy" id="2932257"/>
    <lineage>
        <taxon>Bacteria</taxon>
        <taxon>Bacillati</taxon>
        <taxon>Bacillota</taxon>
        <taxon>Bacilli</taxon>
        <taxon>Bacillales</taxon>
        <taxon>Bacillaceae</taxon>
        <taxon>Halobacillus</taxon>
    </lineage>
</organism>
<dbReference type="PANTHER" id="PTHR34475">
    <property type="match status" value="1"/>
</dbReference>
<gene>
    <name evidence="4" type="ORF">MUN89_13645</name>
</gene>
<evidence type="ECO:0000256" key="1">
    <source>
        <dbReference type="SAM" id="MobiDB-lite"/>
    </source>
</evidence>
<dbReference type="SUPFAM" id="SSF47413">
    <property type="entry name" value="lambda repressor-like DNA-binding domains"/>
    <property type="match status" value="1"/>
</dbReference>
<dbReference type="SMART" id="SM00530">
    <property type="entry name" value="HTH_XRE"/>
    <property type="match status" value="1"/>
</dbReference>
<dbReference type="PANTHER" id="PTHR34475:SF1">
    <property type="entry name" value="CYTOSKELETON PROTEIN RODZ"/>
    <property type="match status" value="1"/>
</dbReference>
<dbReference type="Pfam" id="PF13413">
    <property type="entry name" value="HTH_25"/>
    <property type="match status" value="1"/>
</dbReference>
<dbReference type="EMBL" id="CP095073">
    <property type="protein sequence ID" value="UOQ42993.1"/>
    <property type="molecule type" value="Genomic_DNA"/>
</dbReference>
<sequence>MEMDIGTRLREAREKKEMPLEQVQEITKIQKRYLQAIENNDFKVLPGKFYTRAFIREYASAVGLDPEVIMQEHKSELPEYEDENLVQYSRVQKASRESASKSSSGISKVFPTIMTVVLIVFLLFVAWAFITQIKGGGNEDQPTSTKDENEVSVPESQNDSGDGSSADQNSSESENNSGDSNSQNDEDKEQSSDEKNQEEDSQPKPEIKLVEQGNGNFPEHTFEVKNAKESSLTVEISGQTYLEVSAPKNGENLTPPKIYSKSDSPLTFDLKGQKEVYVKIGSAKAVTVKIDDQEVEYPINPDQLVTQKFLLKFK</sequence>
<feature type="compositionally biased region" description="Low complexity" evidence="1">
    <location>
        <begin position="162"/>
        <end position="183"/>
    </location>
</feature>
<proteinExistence type="predicted"/>
<protein>
    <submittedName>
        <fullName evidence="4">Helix-turn-helix domain-containing protein</fullName>
    </submittedName>
</protein>
<reference evidence="4 5" key="1">
    <citation type="submission" date="2022-04" db="EMBL/GenBank/DDBJ databases">
        <title>Halobacillus sp. isolated from saltern.</title>
        <authorList>
            <person name="Won M."/>
            <person name="Lee C.-M."/>
            <person name="Woen H.-Y."/>
            <person name="Kwon S.-W."/>
        </authorList>
    </citation>
    <scope>NUCLEOTIDE SEQUENCE [LARGE SCALE GENOMIC DNA]</scope>
    <source>
        <strain evidence="4 5">SSBR10-3</strain>
    </source>
</reference>
<keyword evidence="5" id="KW-1185">Reference proteome</keyword>
<feature type="region of interest" description="Disordered" evidence="1">
    <location>
        <begin position="135"/>
        <end position="219"/>
    </location>
</feature>
<keyword evidence="2" id="KW-0472">Membrane</keyword>
<dbReference type="InterPro" id="IPR001387">
    <property type="entry name" value="Cro/C1-type_HTH"/>
</dbReference>
<keyword evidence="2" id="KW-1133">Transmembrane helix</keyword>
<dbReference type="InterPro" id="IPR050400">
    <property type="entry name" value="Bact_Cytoskel_RodZ"/>
</dbReference>
<feature type="domain" description="HTH cro/C1-type" evidence="3">
    <location>
        <begin position="8"/>
        <end position="69"/>
    </location>
</feature>